<feature type="transmembrane region" description="Helical" evidence="9">
    <location>
        <begin position="67"/>
        <end position="95"/>
    </location>
</feature>
<evidence type="ECO:0000313" key="11">
    <source>
        <dbReference type="EMBL" id="KAJ4435682.1"/>
    </source>
</evidence>
<dbReference type="Gene3D" id="1.10.8.10">
    <property type="entry name" value="DNA helicase RuvA subunit, C-terminal domain"/>
    <property type="match status" value="1"/>
</dbReference>
<dbReference type="PANTHER" id="PTHR15486">
    <property type="entry name" value="ANCIENT UBIQUITOUS PROTEIN"/>
    <property type="match status" value="1"/>
</dbReference>
<evidence type="ECO:0000313" key="12">
    <source>
        <dbReference type="Proteomes" id="UP001148838"/>
    </source>
</evidence>
<sequence length="503" mass="55078">MSNVEVKELFDENRVGLKTAVGLKPDGLWRVLGINPFDLITWLGFSEVFPNQKANAGYPSGWKALLLVLYTPVGLVLAGVRLLIAVQALLVALLLPQIPAVKRFVLRSLCVALGIVVKQENSTVRDENVKVLVANHISPCDHIAVHLVSGSVTEVSCDLEMHTELFTYCMSHLPSYECCEVVITLTVATYLPAAQCVGVARTFVLGSGAKGVRAETGREVLLTNIRSHFEKSTVPVLCHPEGSTTSGKVGLLKFSSWPFCLTDAIQPVAIQIWRPACSDVAASALATGIWADIFWFLFVPCTIFTLRYLPVVVKDGGESDSQFGERAAQLLAAELGIEMTQHTASDKVEYEKRYLLEQSQPVIARTSSTSELQRMARQVGEVLPYVPHDVIIRDLVRTRSVDVTISNILEGVVTYVPQMEASQSVGSVNTATEESKNIPSTSTATHTLTNNVQGSCLDTSSPSFARSAQERMLSFNERKARLIENARQRYIEKHGLKNVGFNC</sequence>
<evidence type="ECO:0000256" key="4">
    <source>
        <dbReference type="ARBA" id="ARBA00022824"/>
    </source>
</evidence>
<dbReference type="CDD" id="cd14420">
    <property type="entry name" value="CUE_AUP1"/>
    <property type="match status" value="1"/>
</dbReference>
<accession>A0ABQ8SPT7</accession>
<keyword evidence="5 9" id="KW-0472">Membrane</keyword>
<proteinExistence type="inferred from homology"/>
<dbReference type="Proteomes" id="UP001148838">
    <property type="component" value="Unassembled WGS sequence"/>
</dbReference>
<dbReference type="PANTHER" id="PTHR15486:SF96">
    <property type="entry name" value="LIPID DROPLET-REGULATING VLDL ASSEMBLY FACTOR AUP1"/>
    <property type="match status" value="1"/>
</dbReference>
<comment type="subcellular location">
    <subcellularLocation>
        <location evidence="1">Endoplasmic reticulum membrane</location>
        <topology evidence="1">Peripheral membrane protein</topology>
    </subcellularLocation>
    <subcellularLocation>
        <location evidence="2">Lipid droplet</location>
    </subcellularLocation>
</comment>
<keyword evidence="12" id="KW-1185">Reference proteome</keyword>
<keyword evidence="3" id="KW-0551">Lipid droplet</keyword>
<dbReference type="InterPro" id="IPR048056">
    <property type="entry name" value="AUP1_CUE"/>
</dbReference>
<dbReference type="InterPro" id="IPR003892">
    <property type="entry name" value="CUE"/>
</dbReference>
<evidence type="ECO:0000256" key="5">
    <source>
        <dbReference type="ARBA" id="ARBA00023136"/>
    </source>
</evidence>
<reference evidence="11 12" key="1">
    <citation type="journal article" date="2022" name="Allergy">
        <title>Genome assembly and annotation of Periplaneta americana reveal a comprehensive cockroach allergen profile.</title>
        <authorList>
            <person name="Wang L."/>
            <person name="Xiong Q."/>
            <person name="Saelim N."/>
            <person name="Wang L."/>
            <person name="Nong W."/>
            <person name="Wan A.T."/>
            <person name="Shi M."/>
            <person name="Liu X."/>
            <person name="Cao Q."/>
            <person name="Hui J.H.L."/>
            <person name="Sookrung N."/>
            <person name="Leung T.F."/>
            <person name="Tungtrongchitr A."/>
            <person name="Tsui S.K.W."/>
        </authorList>
    </citation>
    <scope>NUCLEOTIDE SEQUENCE [LARGE SCALE GENOMIC DNA]</scope>
    <source>
        <strain evidence="11">PWHHKU_190912</strain>
    </source>
</reference>
<evidence type="ECO:0000256" key="2">
    <source>
        <dbReference type="ARBA" id="ARBA00004502"/>
    </source>
</evidence>
<keyword evidence="9" id="KW-1133">Transmembrane helix</keyword>
<evidence type="ECO:0000259" key="10">
    <source>
        <dbReference type="PROSITE" id="PS51140"/>
    </source>
</evidence>
<dbReference type="PROSITE" id="PS51140">
    <property type="entry name" value="CUE"/>
    <property type="match status" value="1"/>
</dbReference>
<comment type="similarity">
    <text evidence="6">Belongs to the AUP1 family.</text>
</comment>
<evidence type="ECO:0000256" key="1">
    <source>
        <dbReference type="ARBA" id="ARBA00004406"/>
    </source>
</evidence>
<comment type="caution">
    <text evidence="11">The sequence shown here is derived from an EMBL/GenBank/DDBJ whole genome shotgun (WGS) entry which is preliminary data.</text>
</comment>
<feature type="domain" description="CUE" evidence="10">
    <location>
        <begin position="371"/>
        <end position="413"/>
    </location>
</feature>
<evidence type="ECO:0000256" key="3">
    <source>
        <dbReference type="ARBA" id="ARBA00022677"/>
    </source>
</evidence>
<evidence type="ECO:0000256" key="8">
    <source>
        <dbReference type="ARBA" id="ARBA00035713"/>
    </source>
</evidence>
<gene>
    <name evidence="11" type="ORF">ANN_18298</name>
</gene>
<evidence type="ECO:0000256" key="6">
    <source>
        <dbReference type="ARBA" id="ARBA00035634"/>
    </source>
</evidence>
<keyword evidence="4" id="KW-0256">Endoplasmic reticulum</keyword>
<organism evidence="11 12">
    <name type="scientific">Periplaneta americana</name>
    <name type="common">American cockroach</name>
    <name type="synonym">Blatta americana</name>
    <dbReference type="NCBI Taxonomy" id="6978"/>
    <lineage>
        <taxon>Eukaryota</taxon>
        <taxon>Metazoa</taxon>
        <taxon>Ecdysozoa</taxon>
        <taxon>Arthropoda</taxon>
        <taxon>Hexapoda</taxon>
        <taxon>Insecta</taxon>
        <taxon>Pterygota</taxon>
        <taxon>Neoptera</taxon>
        <taxon>Polyneoptera</taxon>
        <taxon>Dictyoptera</taxon>
        <taxon>Blattodea</taxon>
        <taxon>Blattoidea</taxon>
        <taxon>Blattidae</taxon>
        <taxon>Blattinae</taxon>
        <taxon>Periplaneta</taxon>
    </lineage>
</organism>
<evidence type="ECO:0000256" key="9">
    <source>
        <dbReference type="SAM" id="Phobius"/>
    </source>
</evidence>
<protein>
    <recommendedName>
        <fullName evidence="7">Lipid droplet-regulating VLDL assembly factor AUP1</fullName>
    </recommendedName>
    <alternativeName>
        <fullName evidence="8">Ancient ubiquitous protein 1</fullName>
    </alternativeName>
</protein>
<dbReference type="SMART" id="SM00546">
    <property type="entry name" value="CUE"/>
    <property type="match status" value="1"/>
</dbReference>
<evidence type="ECO:0000256" key="7">
    <source>
        <dbReference type="ARBA" id="ARBA00035685"/>
    </source>
</evidence>
<dbReference type="EMBL" id="JAJSOF020000023">
    <property type="protein sequence ID" value="KAJ4435682.1"/>
    <property type="molecule type" value="Genomic_DNA"/>
</dbReference>
<name>A0ABQ8SPT7_PERAM</name>
<keyword evidence="9" id="KW-0812">Transmembrane</keyword>